<reference evidence="1 2" key="1">
    <citation type="submission" date="2019-05" db="EMBL/GenBank/DDBJ databases">
        <title>Draft genome sequence of Nonomuraea zeae DSM 100528.</title>
        <authorList>
            <person name="Saricaoglu S."/>
            <person name="Isik K."/>
        </authorList>
    </citation>
    <scope>NUCLEOTIDE SEQUENCE [LARGE SCALE GENOMIC DNA]</scope>
    <source>
        <strain evidence="1 2">DSM 100528</strain>
    </source>
</reference>
<protein>
    <submittedName>
        <fullName evidence="1">Uncharacterized protein</fullName>
    </submittedName>
</protein>
<sequence length="717" mass="75964">MVWGAVRGRVVFDSSHHHLFVEQQSSGFSWTGSRSLLLTDQPAVYVHDTGGLGSPAIIALDPAADPDATIGLADRSTRLVADLRLPQGRSIRLTSGELPEPALAALTGLRGRLMPDAATTDFISPCAVSVTPWYESEPDRSAQDGEESDDSAPAELMAYVVVAGGRLQLRSRGKIPLEWPVNRVTVTPAGQSAVELRGGALLGGHFLTGATLHLVTPLVRRAFLAVIGSAGPGPSTVGTSAPVSVRGLGGAGARKADCVLSDDALEFQSPDTQRVLAHFDLDDTHLRIAGTAERFVVFNPAHGPVTVECASEVFGRRLYGNARLRGAAERTLTSGVLPAELADGRPVACAFAPDGMRVKGSGVNLRIAYESIRTVEAEPGPPRAEMRLTTERTDLRIVAQAELVQALHTEVRAWGNACAGAGQIPDMLRAAVGLEEDYLLYTVFGPFYELHAALLGDVGADGLGAPIPPPGSPEERSRVAAVLQVGIGELQAHLDQVGHVLPAFLRHRDACLLAAVTGGAEPDWLKAGEARLRAAFAPVQRAAAETAQLAGQLSRVMDLDPAALPKVSYAGAALSFGAAALLNPVFAVSGISQAYSSHAQGEQRKAQVTAQSERGWAMVLDRWNALVGTALPVLGYVLTENAFGLRWESARRIGQELRAAPEAARVPVLRAVARRLATLDVMRRYPGGSGVRLRRGEIADHLRAAREAVRTPRFLDF</sequence>
<comment type="caution">
    <text evidence="1">The sequence shown here is derived from an EMBL/GenBank/DDBJ whole genome shotgun (WGS) entry which is preliminary data.</text>
</comment>
<dbReference type="Proteomes" id="UP000306628">
    <property type="component" value="Unassembled WGS sequence"/>
</dbReference>
<proteinExistence type="predicted"/>
<dbReference type="AlphaFoldDB" id="A0A5S4GUR9"/>
<dbReference type="EMBL" id="VCKX01000026">
    <property type="protein sequence ID" value="TMR36251.1"/>
    <property type="molecule type" value="Genomic_DNA"/>
</dbReference>
<accession>A0A5S4GUR9</accession>
<dbReference type="OrthoDB" id="3492387at2"/>
<name>A0A5S4GUR9_9ACTN</name>
<evidence type="ECO:0000313" key="1">
    <source>
        <dbReference type="EMBL" id="TMR36251.1"/>
    </source>
</evidence>
<gene>
    <name evidence="1" type="ORF">ETD85_11305</name>
</gene>
<organism evidence="1 2">
    <name type="scientific">Nonomuraea zeae</name>
    <dbReference type="NCBI Taxonomy" id="1642303"/>
    <lineage>
        <taxon>Bacteria</taxon>
        <taxon>Bacillati</taxon>
        <taxon>Actinomycetota</taxon>
        <taxon>Actinomycetes</taxon>
        <taxon>Streptosporangiales</taxon>
        <taxon>Streptosporangiaceae</taxon>
        <taxon>Nonomuraea</taxon>
    </lineage>
</organism>
<evidence type="ECO:0000313" key="2">
    <source>
        <dbReference type="Proteomes" id="UP000306628"/>
    </source>
</evidence>
<keyword evidence="2" id="KW-1185">Reference proteome</keyword>